<dbReference type="InterPro" id="IPR029039">
    <property type="entry name" value="Flavoprotein-like_sf"/>
</dbReference>
<dbReference type="Gene3D" id="1.25.40.10">
    <property type="entry name" value="Tetratricopeptide repeat domain"/>
    <property type="match status" value="1"/>
</dbReference>
<dbReference type="PANTHER" id="PTHR46224:SF6">
    <property type="entry name" value="ANKYRIN REPEAT FAMILY PROTEIN"/>
    <property type="match status" value="1"/>
</dbReference>
<dbReference type="PANTHER" id="PTHR46224">
    <property type="entry name" value="ANKYRIN REPEAT FAMILY PROTEIN"/>
    <property type="match status" value="1"/>
</dbReference>
<accession>A0A1D6QVJ0</accession>
<dbReference type="GO" id="GO:0010181">
    <property type="term" value="F:FMN binding"/>
    <property type="evidence" value="ECO:0007669"/>
    <property type="project" value="InterPro"/>
</dbReference>
<protein>
    <submittedName>
        <fullName evidence="3">Ankyrin repeat family protein</fullName>
    </submittedName>
</protein>
<feature type="repeat" description="TPR" evidence="1">
    <location>
        <begin position="122"/>
        <end position="155"/>
    </location>
</feature>
<proteinExistence type="predicted"/>
<dbReference type="InterPro" id="IPR011990">
    <property type="entry name" value="TPR-like_helical_dom_sf"/>
</dbReference>
<evidence type="ECO:0000259" key="2">
    <source>
        <dbReference type="Pfam" id="PF00258"/>
    </source>
</evidence>
<dbReference type="ExpressionAtlas" id="A0A1D6QVJ0">
    <property type="expression patterns" value="baseline and differential"/>
</dbReference>
<dbReference type="SUPFAM" id="SSF52218">
    <property type="entry name" value="Flavoproteins"/>
    <property type="match status" value="1"/>
</dbReference>
<feature type="domain" description="Flavodoxin-like" evidence="2">
    <location>
        <begin position="207"/>
        <end position="261"/>
    </location>
</feature>
<reference evidence="3" key="1">
    <citation type="submission" date="2015-12" db="EMBL/GenBank/DDBJ databases">
        <title>Update maize B73 reference genome by single molecule sequencing technologies.</title>
        <authorList>
            <consortium name="Maize Genome Sequencing Project"/>
            <person name="Ware D."/>
        </authorList>
    </citation>
    <scope>NUCLEOTIDE SEQUENCE</scope>
    <source>
        <tissue evidence="3">Seedling</tissue>
    </source>
</reference>
<dbReference type="EMBL" id="CM000780">
    <property type="protein sequence ID" value="AQK61344.1"/>
    <property type="molecule type" value="Genomic_DNA"/>
</dbReference>
<dbReference type="SUPFAM" id="SSF48452">
    <property type="entry name" value="TPR-like"/>
    <property type="match status" value="1"/>
</dbReference>
<dbReference type="InterPro" id="IPR019734">
    <property type="entry name" value="TPR_rpt"/>
</dbReference>
<dbReference type="SMART" id="SM00028">
    <property type="entry name" value="TPR"/>
    <property type="match status" value="2"/>
</dbReference>
<sequence>MMARKAKETTVEIKPKIHPKDGLKPIQVAALRNNREFLELLLALTIPFLSVSNWSFDGITKYMLSKAAVGESQVKEATSLNSASLAGPQSAGSQVKEATSLNSASLAGPQSAGVSSSAKGDSMEANLRGYDAYKNENYIGAVDAYTQAIDLDPSNATLWSNKSLCWLLLGMAETALEDAKQSRTLRPDSGIACYREGAALHELQVWGFTTRGREGSLLKDLKYCVFGLGNTQYEHFNKVAKMVHELLQEQGGKRLVPVGLALETMMSASRISPHGMKATIMQSGCIPSPGRHYAI</sequence>
<dbReference type="InterPro" id="IPR008254">
    <property type="entry name" value="Flavodoxin/NO_synth"/>
</dbReference>
<dbReference type="InterPro" id="IPR051616">
    <property type="entry name" value="Cul2-RING_E3_ligase_SR"/>
</dbReference>
<keyword evidence="1" id="KW-0802">TPR repeat</keyword>
<evidence type="ECO:0000313" key="3">
    <source>
        <dbReference type="EMBL" id="AQK61344.1"/>
    </source>
</evidence>
<dbReference type="AlphaFoldDB" id="A0A1D6QVJ0"/>
<dbReference type="Pfam" id="PF00258">
    <property type="entry name" value="Flavodoxin_1"/>
    <property type="match status" value="1"/>
</dbReference>
<dbReference type="Gene3D" id="3.40.50.360">
    <property type="match status" value="1"/>
</dbReference>
<evidence type="ECO:0000256" key="1">
    <source>
        <dbReference type="PROSITE-ProRule" id="PRU00339"/>
    </source>
</evidence>
<name>A0A1D6QVJ0_MAIZE</name>
<gene>
    <name evidence="3" type="ORF">ZEAMMB73_Zm00001d054110</name>
</gene>
<dbReference type="PROSITE" id="PS50005">
    <property type="entry name" value="TPR"/>
    <property type="match status" value="1"/>
</dbReference>
<organism evidence="3">
    <name type="scientific">Zea mays</name>
    <name type="common">Maize</name>
    <dbReference type="NCBI Taxonomy" id="4577"/>
    <lineage>
        <taxon>Eukaryota</taxon>
        <taxon>Viridiplantae</taxon>
        <taxon>Streptophyta</taxon>
        <taxon>Embryophyta</taxon>
        <taxon>Tracheophyta</taxon>
        <taxon>Spermatophyta</taxon>
        <taxon>Magnoliopsida</taxon>
        <taxon>Liliopsida</taxon>
        <taxon>Poales</taxon>
        <taxon>Poaceae</taxon>
        <taxon>PACMAD clade</taxon>
        <taxon>Panicoideae</taxon>
        <taxon>Andropogonodae</taxon>
        <taxon>Andropogoneae</taxon>
        <taxon>Tripsacinae</taxon>
        <taxon>Zea</taxon>
    </lineage>
</organism>